<feature type="compositionally biased region" description="Polar residues" evidence="1">
    <location>
        <begin position="73"/>
        <end position="94"/>
    </location>
</feature>
<protein>
    <recommendedName>
        <fullName evidence="4">Btz domain-containing protein</fullName>
    </recommendedName>
</protein>
<reference evidence="2 3" key="1">
    <citation type="submission" date="2018-11" db="EMBL/GenBank/DDBJ databases">
        <authorList>
            <consortium name="Pathogen Informatics"/>
        </authorList>
    </citation>
    <scope>NUCLEOTIDE SEQUENCE [LARGE SCALE GENOMIC DNA]</scope>
</reference>
<sequence length="94" mass="10358">MENGSPQRQRRRPPPGGGAFEDSRWTHDKYIELENESSDRRVPDSYSPSSPTVSISEKIKDGKSQYLGEEGDSSASPKRQGDTRTVTGALSSED</sequence>
<feature type="region of interest" description="Disordered" evidence="1">
    <location>
        <begin position="1"/>
        <end position="94"/>
    </location>
</feature>
<feature type="compositionally biased region" description="Low complexity" evidence="1">
    <location>
        <begin position="44"/>
        <end position="56"/>
    </location>
</feature>
<keyword evidence="3" id="KW-1185">Reference proteome</keyword>
<dbReference type="AlphaFoldDB" id="A0A3P7M7F4"/>
<evidence type="ECO:0008006" key="4">
    <source>
        <dbReference type="Google" id="ProtNLM"/>
    </source>
</evidence>
<dbReference type="EMBL" id="UYRU01070094">
    <property type="protein sequence ID" value="VDN19303.1"/>
    <property type="molecule type" value="Genomic_DNA"/>
</dbReference>
<gene>
    <name evidence="2" type="ORF">DILT_LOCUS13390</name>
</gene>
<evidence type="ECO:0000256" key="1">
    <source>
        <dbReference type="SAM" id="MobiDB-lite"/>
    </source>
</evidence>
<feature type="compositionally biased region" description="Basic and acidic residues" evidence="1">
    <location>
        <begin position="21"/>
        <end position="43"/>
    </location>
</feature>
<dbReference type="OrthoDB" id="6252163at2759"/>
<name>A0A3P7M7F4_DIBLA</name>
<evidence type="ECO:0000313" key="2">
    <source>
        <dbReference type="EMBL" id="VDN19303.1"/>
    </source>
</evidence>
<organism evidence="2 3">
    <name type="scientific">Dibothriocephalus latus</name>
    <name type="common">Fish tapeworm</name>
    <name type="synonym">Diphyllobothrium latum</name>
    <dbReference type="NCBI Taxonomy" id="60516"/>
    <lineage>
        <taxon>Eukaryota</taxon>
        <taxon>Metazoa</taxon>
        <taxon>Spiralia</taxon>
        <taxon>Lophotrochozoa</taxon>
        <taxon>Platyhelminthes</taxon>
        <taxon>Cestoda</taxon>
        <taxon>Eucestoda</taxon>
        <taxon>Diphyllobothriidea</taxon>
        <taxon>Diphyllobothriidae</taxon>
        <taxon>Dibothriocephalus</taxon>
    </lineage>
</organism>
<proteinExistence type="predicted"/>
<evidence type="ECO:0000313" key="3">
    <source>
        <dbReference type="Proteomes" id="UP000281553"/>
    </source>
</evidence>
<dbReference type="Proteomes" id="UP000281553">
    <property type="component" value="Unassembled WGS sequence"/>
</dbReference>
<accession>A0A3P7M7F4</accession>